<reference evidence="1" key="1">
    <citation type="submission" date="2007-04" db="EMBL/GenBank/DDBJ databases">
        <authorList>
            <consortium name="The Broad Institute Genome Sequencing Platform"/>
            <person name="Birren B."/>
            <person name="Lander E."/>
            <person name="Galagan J."/>
            <person name="Nusbaum C."/>
            <person name="Devon K."/>
            <person name="Ma L.-J."/>
            <person name="Jaffe D."/>
            <person name="Butler J."/>
            <person name="Alvarez P."/>
            <person name="Gnerre S."/>
            <person name="Grabherr M."/>
            <person name="Kleber M."/>
            <person name="Mauceli E."/>
            <person name="Brockman W."/>
            <person name="MacCallum I.A."/>
            <person name="Young S."/>
            <person name="LaButti K."/>
            <person name="DeCaprio D."/>
            <person name="Crawford M."/>
            <person name="Koehrsen M."/>
            <person name="Engels R."/>
            <person name="Montgomery P."/>
            <person name="Pearson M."/>
            <person name="Howarth C."/>
            <person name="Larson L."/>
            <person name="White J."/>
            <person name="O'Leary S."/>
            <person name="Kodira C."/>
            <person name="Zeng Q."/>
            <person name="Yandava C."/>
            <person name="Alvarado L."/>
            <person name="Kistler C."/>
            <person name="Shim W.-B."/>
            <person name="Kang S."/>
            <person name="Woloshuk C."/>
        </authorList>
    </citation>
    <scope>NUCLEOTIDE SEQUENCE</scope>
    <source>
        <strain evidence="1">4287</strain>
    </source>
</reference>
<evidence type="ECO:0000313" key="1">
    <source>
        <dbReference type="EMBL" id="KNB18481.1"/>
    </source>
</evidence>
<dbReference type="EMBL" id="DS231726">
    <property type="protein sequence ID" value="KNB18481.1"/>
    <property type="molecule type" value="Genomic_DNA"/>
</dbReference>
<reference evidence="1" key="2">
    <citation type="journal article" date="2010" name="Nature">
        <title>Comparative genomics reveals mobile pathogenicity chromosomes in Fusarium.</title>
        <authorList>
            <person name="Ma L.J."/>
            <person name="van der Does H.C."/>
            <person name="Borkovich K.A."/>
            <person name="Coleman J.J."/>
            <person name="Daboussi M.J."/>
            <person name="Di Pietro A."/>
            <person name="Dufresne M."/>
            <person name="Freitag M."/>
            <person name="Grabherr M."/>
            <person name="Henrissat B."/>
            <person name="Houterman P.M."/>
            <person name="Kang S."/>
            <person name="Shim W.B."/>
            <person name="Woloshuk C."/>
            <person name="Xie X."/>
            <person name="Xu J.R."/>
            <person name="Antoniw J."/>
            <person name="Baker S.E."/>
            <person name="Bluhm B.H."/>
            <person name="Breakspear A."/>
            <person name="Brown D.W."/>
            <person name="Butchko R.A."/>
            <person name="Chapman S."/>
            <person name="Coulson R."/>
            <person name="Coutinho P.M."/>
            <person name="Danchin E.G."/>
            <person name="Diener A."/>
            <person name="Gale L.R."/>
            <person name="Gardiner D.M."/>
            <person name="Goff S."/>
            <person name="Hammond-Kosack K.E."/>
            <person name="Hilburn K."/>
            <person name="Hua-Van A."/>
            <person name="Jonkers W."/>
            <person name="Kazan K."/>
            <person name="Kodira C.D."/>
            <person name="Koehrsen M."/>
            <person name="Kumar L."/>
            <person name="Lee Y.H."/>
            <person name="Li L."/>
            <person name="Manners J.M."/>
            <person name="Miranda-Saavedra D."/>
            <person name="Mukherjee M."/>
            <person name="Park G."/>
            <person name="Park J."/>
            <person name="Park S.Y."/>
            <person name="Proctor R.H."/>
            <person name="Regev A."/>
            <person name="Ruiz-Roldan M.C."/>
            <person name="Sain D."/>
            <person name="Sakthikumar S."/>
            <person name="Sykes S."/>
            <person name="Schwartz D.C."/>
            <person name="Turgeon B.G."/>
            <person name="Wapinski I."/>
            <person name="Yoder O."/>
            <person name="Young S."/>
            <person name="Zeng Q."/>
            <person name="Zhou S."/>
            <person name="Galagan J."/>
            <person name="Cuomo C.A."/>
            <person name="Kistler H.C."/>
            <person name="Rep M."/>
        </authorList>
    </citation>
    <scope>NUCLEOTIDE SEQUENCE [LARGE SCALE GENOMIC DNA]</scope>
    <source>
        <strain evidence="1">4287</strain>
    </source>
</reference>
<organism evidence="1 2">
    <name type="scientific">Fusarium oxysporum f. sp. lycopersici (strain 4287 / CBS 123668 / FGSC 9935 / NRRL 34936)</name>
    <name type="common">Fusarium vascular wilt of tomato</name>
    <dbReference type="NCBI Taxonomy" id="426428"/>
    <lineage>
        <taxon>Eukaryota</taxon>
        <taxon>Fungi</taxon>
        <taxon>Dikarya</taxon>
        <taxon>Ascomycota</taxon>
        <taxon>Pezizomycotina</taxon>
        <taxon>Sordariomycetes</taxon>
        <taxon>Hypocreomycetidae</taxon>
        <taxon>Hypocreales</taxon>
        <taxon>Nectriaceae</taxon>
        <taxon>Fusarium</taxon>
        <taxon>Fusarium oxysporum species complex</taxon>
    </lineage>
</organism>
<dbReference type="Proteomes" id="UP000009097">
    <property type="component" value="Unassembled WGS sequence"/>
</dbReference>
<accession>A0A0J9W759</accession>
<proteinExistence type="predicted"/>
<dbReference type="KEGG" id="fox:FOXG_15897"/>
<dbReference type="RefSeq" id="XP_018256526.1">
    <property type="nucleotide sequence ID" value="XM_018396002.1"/>
</dbReference>
<gene>
    <name evidence="1" type="ORF">FOXG_15897</name>
</gene>
<protein>
    <submittedName>
        <fullName evidence="1">Uncharacterized protein</fullName>
    </submittedName>
</protein>
<name>A0A0J9W759_FUSO4</name>
<sequence length="107" mass="11123">MNVFNLGPLCCPIGLLVCDDVDGEVGDNVEGGVVGKFVFHLVPTIAPTTMATTTNRLTRPKTMSLLRFFDDPCGNPCGKDVSGGAISRSCPGTTSGAWPGTTSFSLL</sequence>
<dbReference type="AlphaFoldDB" id="A0A0J9W759"/>
<dbReference type="GeneID" id="28956894"/>
<evidence type="ECO:0000313" key="2">
    <source>
        <dbReference type="Proteomes" id="UP000009097"/>
    </source>
</evidence>
<dbReference type="VEuPathDB" id="FungiDB:FOXG_15897"/>